<name>A0A0H5FU32_9BASI</name>
<gene>
    <name evidence="3" type="ORF">ls5930a1_00034</name>
</gene>
<evidence type="ECO:0008006" key="4">
    <source>
        <dbReference type="Google" id="ProtNLM"/>
    </source>
</evidence>
<feature type="compositionally biased region" description="Basic and acidic residues" evidence="2">
    <location>
        <begin position="97"/>
        <end position="114"/>
    </location>
</feature>
<protein>
    <recommendedName>
        <fullName evidence="4">MT-A70-domain-containing protein</fullName>
    </recommendedName>
</protein>
<dbReference type="EMBL" id="LN868506">
    <property type="protein sequence ID" value="CRX78958.1"/>
    <property type="molecule type" value="Genomic_DNA"/>
</dbReference>
<dbReference type="Pfam" id="PF05063">
    <property type="entry name" value="MT-A70"/>
    <property type="match status" value="1"/>
</dbReference>
<dbReference type="AlphaFoldDB" id="A0A0H5FU32"/>
<accession>A0A0H5FU32</accession>
<dbReference type="GO" id="GO:0008168">
    <property type="term" value="F:methyltransferase activity"/>
    <property type="evidence" value="ECO:0007669"/>
    <property type="project" value="TreeGrafter"/>
</dbReference>
<dbReference type="InterPro" id="IPR007757">
    <property type="entry name" value="MT-A70-like"/>
</dbReference>
<organism evidence="3">
    <name type="scientific">Leucosporidium scottii</name>
    <dbReference type="NCBI Taxonomy" id="5278"/>
    <lineage>
        <taxon>Eukaryota</taxon>
        <taxon>Fungi</taxon>
        <taxon>Dikarya</taxon>
        <taxon>Basidiomycota</taxon>
        <taxon>Pucciniomycotina</taxon>
        <taxon>Microbotryomycetes</taxon>
        <taxon>Leucosporidiales</taxon>
        <taxon>Leucosporidium</taxon>
    </lineage>
</organism>
<feature type="non-terminal residue" evidence="3">
    <location>
        <position position="1"/>
    </location>
</feature>
<evidence type="ECO:0000256" key="2">
    <source>
        <dbReference type="SAM" id="MobiDB-lite"/>
    </source>
</evidence>
<evidence type="ECO:0000313" key="3">
    <source>
        <dbReference type="EMBL" id="CRX78958.1"/>
    </source>
</evidence>
<reference evidence="3" key="1">
    <citation type="submission" date="2015-06" db="EMBL/GenBank/DDBJ databases">
        <title>Genetic Architecture Underlying Mating-Type Determination in the Yeast Leucosporidium scottii and the Evolution of Mating Systems in Basidiomycetes.</title>
        <authorList>
            <person name="Maia T.M."/>
            <person name="Lopes S."/>
            <person name="Almeida J.M.G.C.F."/>
            <person name="Rosa L.H."/>
            <person name="Sampaio J.P."/>
            <person name="Goncalves P."/>
            <person name="Coelho M.A."/>
        </authorList>
    </citation>
    <scope>NUCLEOTIDE SEQUENCE</scope>
</reference>
<dbReference type="PROSITE" id="PS51143">
    <property type="entry name" value="MT_A70"/>
    <property type="match status" value="1"/>
</dbReference>
<feature type="region of interest" description="Disordered" evidence="2">
    <location>
        <begin position="58"/>
        <end position="114"/>
    </location>
</feature>
<feature type="compositionally biased region" description="Pro residues" evidence="2">
    <location>
        <begin position="58"/>
        <end position="72"/>
    </location>
</feature>
<dbReference type="GO" id="GO:0005634">
    <property type="term" value="C:nucleus"/>
    <property type="evidence" value="ECO:0007669"/>
    <property type="project" value="TreeGrafter"/>
</dbReference>
<sequence>MATEEKATTDSCILHTVSLPTFDPSTHQLTLASHHLVSSHLSYVPSFPNHKLLLTPPPLHPYQAPAPAPTDPDAPLSRRKRRRLAQPQEATPADWALQRDKQARKTSTDLEEEEHHRAIVLQLDGAVEAVRTGWESAREEGEGWMGDVEGCVDWVEKRSEGREEFDLVGLARELAGQREPEEGTENPIAEPLLLSLSAQDFPLPFSSLFNRIIHNPSPSSPFLLRTSNPSATLHLPPASAFLLSDFSSWSSPSSNISSFGAEHGGWDLLLLDPPWPNASATRAATYDTFDAYDLWKLDLPTLLGSSKSCLVAVWLTNKVKYRRLLLDKLFPSWGIRGPVAEWYWIKISSSGEPVWSLESSGRRCYEGIVLGYYNLSSLPLPSGSPELPNSKVFLSTPLGHSRKPIITEFLRPFLPPTPNVLELFARTTLGGLQGVECEVQEEERKRGVWLSVGNEAVKFNVVDEAEGKVKGWVREKGVSGEGAGGAEGE</sequence>
<evidence type="ECO:0000256" key="1">
    <source>
        <dbReference type="PROSITE-ProRule" id="PRU00489"/>
    </source>
</evidence>
<dbReference type="PANTHER" id="PTHR12829">
    <property type="entry name" value="N6-ADENOSINE-METHYLTRANSFERASE"/>
    <property type="match status" value="1"/>
</dbReference>
<dbReference type="PANTHER" id="PTHR12829:SF4">
    <property type="entry name" value="N(6)-ADENINE-SPECIFIC METHYLTRANSFERASE METTL4"/>
    <property type="match status" value="1"/>
</dbReference>
<proteinExistence type="inferred from homology"/>
<comment type="similarity">
    <text evidence="1">Belongs to the MT-A70-like family.</text>
</comment>